<accession>L1IYU3</accession>
<dbReference type="PANTHER" id="PTHR46730:SF1">
    <property type="entry name" value="PLAT DOMAIN-CONTAINING PROTEIN"/>
    <property type="match status" value="1"/>
</dbReference>
<keyword evidence="4 7" id="KW-1133">Transmembrane helix</keyword>
<name>L1IYU3_GUITC</name>
<feature type="compositionally biased region" description="Basic and acidic residues" evidence="6">
    <location>
        <begin position="773"/>
        <end position="788"/>
    </location>
</feature>
<sequence>MLISTMNLIPGSSYTISLLVQSALSSSLVQQTITIARSGVKALIKGGNRTAYRNQADFLIDGSASYDMDYVGITAGLSFEWTCAVGNGPCRYLNGSKLILPYVPYLNLNLYSLNLQGTSALQITLMVSKGAYFDSQTVILELSDAPVLPVEISSSVNNQLWVSLKAVPVTNNAKYSWNVKDSANNLMNQVLTKNNACPAGIDSYDLVILNPSKFLPRGKYAISVEMRYDNLVGTASIPFRVTWPPSGGQCAVSPTSGVELEQDFQIKCISWTSDDLPLSYQYGLGRIGSAEISWTPQSYLNVHSAILTNGDYGMVASIIDNLGGASLSETTNIRVRQKEFANGTNFEDELFANIAKAIDQFNSLGLLGQSLQLSNSALLSLQENQNRRLLASSLAYRMRVRNMLLAKMAGGTVNDKMNTRTMSSSLETVSNALQQPSEISPNGCSDVGQLLGTCTTFMTVDFLRGDGIFAFLSSFDAYLITAKNFDKPMRQASLISVLNNVLNASTLLSTSMVQTEQAFHQALAMFTVQVQRCGVDLSQEEVNLMEQRVSVDFGAFRALSNLRSQDLSITLVHTKEFWFLDDLYNLGYTVVSNPSVLYYLYSLPDLKMVWDCKGSDSPCFSVQVDMNRSTAEQAHDLLLKCVLWNAQSAAWDFKACTLGSISLQAESATAQCLCNSVGSALVIQENLDASGFFNINNKFNLHHIFEWLLLTIIVHFCVATFVVVVTFRGTLNSILSSSSLNTGRPHHRRASDRKMLFLEYEIKGELGMLQHVKEPGGQEEEEHRRSSPAEHNSVSCTCCKLNRQTVKFSTQDAAGSHAVSSSPSQWFEECQVVSSPHTVVERRQRMTLRFRKSQVAEPVMLSE</sequence>
<feature type="transmembrane region" description="Helical" evidence="7">
    <location>
        <begin position="707"/>
        <end position="727"/>
    </location>
</feature>
<protein>
    <recommendedName>
        <fullName evidence="8">PKD/REJ-like domain-containing protein</fullName>
    </recommendedName>
</protein>
<dbReference type="Proteomes" id="UP000011087">
    <property type="component" value="Unassembled WGS sequence"/>
</dbReference>
<dbReference type="AlphaFoldDB" id="L1IYU3"/>
<evidence type="ECO:0000256" key="3">
    <source>
        <dbReference type="ARBA" id="ARBA00022737"/>
    </source>
</evidence>
<dbReference type="PaxDb" id="55529-EKX41257"/>
<dbReference type="GO" id="GO:0005886">
    <property type="term" value="C:plasma membrane"/>
    <property type="evidence" value="ECO:0007669"/>
    <property type="project" value="TreeGrafter"/>
</dbReference>
<dbReference type="GO" id="GO:0005261">
    <property type="term" value="F:monoatomic cation channel activity"/>
    <property type="evidence" value="ECO:0007669"/>
    <property type="project" value="TreeGrafter"/>
</dbReference>
<keyword evidence="5 7" id="KW-0472">Membrane</keyword>
<keyword evidence="3" id="KW-0677">Repeat</keyword>
<evidence type="ECO:0000256" key="5">
    <source>
        <dbReference type="ARBA" id="ARBA00023136"/>
    </source>
</evidence>
<evidence type="ECO:0000256" key="2">
    <source>
        <dbReference type="ARBA" id="ARBA00022692"/>
    </source>
</evidence>
<comment type="subcellular location">
    <subcellularLocation>
        <location evidence="1">Membrane</location>
    </subcellularLocation>
</comment>
<feature type="region of interest" description="Disordered" evidence="6">
    <location>
        <begin position="773"/>
        <end position="792"/>
    </location>
</feature>
<reference evidence="10" key="3">
    <citation type="submission" date="2016-03" db="UniProtKB">
        <authorList>
            <consortium name="EnsemblProtists"/>
        </authorList>
    </citation>
    <scope>IDENTIFICATION</scope>
</reference>
<dbReference type="Pfam" id="PF02010">
    <property type="entry name" value="REJ"/>
    <property type="match status" value="1"/>
</dbReference>
<feature type="domain" description="PKD/REJ-like" evidence="8">
    <location>
        <begin position="12"/>
        <end position="356"/>
    </location>
</feature>
<keyword evidence="11" id="KW-1185">Reference proteome</keyword>
<gene>
    <name evidence="9" type="ORF">GUITHDRAFT_112722</name>
</gene>
<evidence type="ECO:0000256" key="7">
    <source>
        <dbReference type="SAM" id="Phobius"/>
    </source>
</evidence>
<evidence type="ECO:0000256" key="4">
    <source>
        <dbReference type="ARBA" id="ARBA00022989"/>
    </source>
</evidence>
<evidence type="ECO:0000313" key="9">
    <source>
        <dbReference type="EMBL" id="EKX41257.1"/>
    </source>
</evidence>
<organism evidence="9">
    <name type="scientific">Guillardia theta (strain CCMP2712)</name>
    <name type="common">Cryptophyte</name>
    <dbReference type="NCBI Taxonomy" id="905079"/>
    <lineage>
        <taxon>Eukaryota</taxon>
        <taxon>Cryptophyceae</taxon>
        <taxon>Pyrenomonadales</taxon>
        <taxon>Geminigeraceae</taxon>
        <taxon>Guillardia</taxon>
    </lineage>
</organism>
<keyword evidence="2 7" id="KW-0812">Transmembrane</keyword>
<reference evidence="11" key="2">
    <citation type="submission" date="2012-11" db="EMBL/GenBank/DDBJ databases">
        <authorList>
            <person name="Kuo A."/>
            <person name="Curtis B.A."/>
            <person name="Tanifuji G."/>
            <person name="Burki F."/>
            <person name="Gruber A."/>
            <person name="Irimia M."/>
            <person name="Maruyama S."/>
            <person name="Arias M.C."/>
            <person name="Ball S.G."/>
            <person name="Gile G.H."/>
            <person name="Hirakawa Y."/>
            <person name="Hopkins J.F."/>
            <person name="Rensing S.A."/>
            <person name="Schmutz J."/>
            <person name="Symeonidi A."/>
            <person name="Elias M."/>
            <person name="Eveleigh R.J."/>
            <person name="Herman E.K."/>
            <person name="Klute M.J."/>
            <person name="Nakayama T."/>
            <person name="Obornik M."/>
            <person name="Reyes-Prieto A."/>
            <person name="Armbrust E.V."/>
            <person name="Aves S.J."/>
            <person name="Beiko R.G."/>
            <person name="Coutinho P."/>
            <person name="Dacks J.B."/>
            <person name="Durnford D.G."/>
            <person name="Fast N.M."/>
            <person name="Green B.R."/>
            <person name="Grisdale C."/>
            <person name="Hempe F."/>
            <person name="Henrissat B."/>
            <person name="Hoppner M.P."/>
            <person name="Ishida K.-I."/>
            <person name="Kim E."/>
            <person name="Koreny L."/>
            <person name="Kroth P.G."/>
            <person name="Liu Y."/>
            <person name="Malik S.-B."/>
            <person name="Maier U.G."/>
            <person name="McRose D."/>
            <person name="Mock T."/>
            <person name="Neilson J.A."/>
            <person name="Onodera N.T."/>
            <person name="Poole A.M."/>
            <person name="Pritham E.J."/>
            <person name="Richards T.A."/>
            <person name="Rocap G."/>
            <person name="Roy S.W."/>
            <person name="Sarai C."/>
            <person name="Schaack S."/>
            <person name="Shirato S."/>
            <person name="Slamovits C.H."/>
            <person name="Spencer D.F."/>
            <person name="Suzuki S."/>
            <person name="Worden A.Z."/>
            <person name="Zauner S."/>
            <person name="Barry K."/>
            <person name="Bell C."/>
            <person name="Bharti A.K."/>
            <person name="Crow J.A."/>
            <person name="Grimwood J."/>
            <person name="Kramer R."/>
            <person name="Lindquist E."/>
            <person name="Lucas S."/>
            <person name="Salamov A."/>
            <person name="McFadden G.I."/>
            <person name="Lane C.E."/>
            <person name="Keeling P.J."/>
            <person name="Gray M.W."/>
            <person name="Grigoriev I.V."/>
            <person name="Archibald J.M."/>
        </authorList>
    </citation>
    <scope>NUCLEOTIDE SEQUENCE</scope>
    <source>
        <strain evidence="11">CCMP2712</strain>
    </source>
</reference>
<dbReference type="RefSeq" id="XP_005828237.1">
    <property type="nucleotide sequence ID" value="XM_005828180.1"/>
</dbReference>
<dbReference type="EMBL" id="JH993025">
    <property type="protein sequence ID" value="EKX41257.1"/>
    <property type="molecule type" value="Genomic_DNA"/>
</dbReference>
<evidence type="ECO:0000313" key="11">
    <source>
        <dbReference type="Proteomes" id="UP000011087"/>
    </source>
</evidence>
<dbReference type="EnsemblProtists" id="EKX41257">
    <property type="protein sequence ID" value="EKX41257"/>
    <property type="gene ID" value="GUITHDRAFT_112722"/>
</dbReference>
<evidence type="ECO:0000256" key="6">
    <source>
        <dbReference type="SAM" id="MobiDB-lite"/>
    </source>
</evidence>
<dbReference type="HOGENOM" id="CLU_331907_0_0_1"/>
<dbReference type="OrthoDB" id="2121937at2759"/>
<reference evidence="9 11" key="1">
    <citation type="journal article" date="2012" name="Nature">
        <title>Algal genomes reveal evolutionary mosaicism and the fate of nucleomorphs.</title>
        <authorList>
            <consortium name="DOE Joint Genome Institute"/>
            <person name="Curtis B.A."/>
            <person name="Tanifuji G."/>
            <person name="Burki F."/>
            <person name="Gruber A."/>
            <person name="Irimia M."/>
            <person name="Maruyama S."/>
            <person name="Arias M.C."/>
            <person name="Ball S.G."/>
            <person name="Gile G.H."/>
            <person name="Hirakawa Y."/>
            <person name="Hopkins J.F."/>
            <person name="Kuo A."/>
            <person name="Rensing S.A."/>
            <person name="Schmutz J."/>
            <person name="Symeonidi A."/>
            <person name="Elias M."/>
            <person name="Eveleigh R.J."/>
            <person name="Herman E.K."/>
            <person name="Klute M.J."/>
            <person name="Nakayama T."/>
            <person name="Obornik M."/>
            <person name="Reyes-Prieto A."/>
            <person name="Armbrust E.V."/>
            <person name="Aves S.J."/>
            <person name="Beiko R.G."/>
            <person name="Coutinho P."/>
            <person name="Dacks J.B."/>
            <person name="Durnford D.G."/>
            <person name="Fast N.M."/>
            <person name="Green B.R."/>
            <person name="Grisdale C.J."/>
            <person name="Hempel F."/>
            <person name="Henrissat B."/>
            <person name="Hoppner M.P."/>
            <person name="Ishida K."/>
            <person name="Kim E."/>
            <person name="Koreny L."/>
            <person name="Kroth P.G."/>
            <person name="Liu Y."/>
            <person name="Malik S.B."/>
            <person name="Maier U.G."/>
            <person name="McRose D."/>
            <person name="Mock T."/>
            <person name="Neilson J.A."/>
            <person name="Onodera N.T."/>
            <person name="Poole A.M."/>
            <person name="Pritham E.J."/>
            <person name="Richards T.A."/>
            <person name="Rocap G."/>
            <person name="Roy S.W."/>
            <person name="Sarai C."/>
            <person name="Schaack S."/>
            <person name="Shirato S."/>
            <person name="Slamovits C.H."/>
            <person name="Spencer D.F."/>
            <person name="Suzuki S."/>
            <person name="Worden A.Z."/>
            <person name="Zauner S."/>
            <person name="Barry K."/>
            <person name="Bell C."/>
            <person name="Bharti A.K."/>
            <person name="Crow J.A."/>
            <person name="Grimwood J."/>
            <person name="Kramer R."/>
            <person name="Lindquist E."/>
            <person name="Lucas S."/>
            <person name="Salamov A."/>
            <person name="McFadden G.I."/>
            <person name="Lane C.E."/>
            <person name="Keeling P.J."/>
            <person name="Gray M.W."/>
            <person name="Grigoriev I.V."/>
            <person name="Archibald J.M."/>
        </authorList>
    </citation>
    <scope>NUCLEOTIDE SEQUENCE</scope>
    <source>
        <strain evidence="9 11">CCMP2712</strain>
    </source>
</reference>
<dbReference type="GeneID" id="17297920"/>
<dbReference type="KEGG" id="gtt:GUITHDRAFT_112722"/>
<evidence type="ECO:0000313" key="10">
    <source>
        <dbReference type="EnsemblProtists" id="EKX41257"/>
    </source>
</evidence>
<dbReference type="GO" id="GO:0006816">
    <property type="term" value="P:calcium ion transport"/>
    <property type="evidence" value="ECO:0007669"/>
    <property type="project" value="TreeGrafter"/>
</dbReference>
<dbReference type="InterPro" id="IPR002859">
    <property type="entry name" value="PKD/REJ-like"/>
</dbReference>
<evidence type="ECO:0000256" key="1">
    <source>
        <dbReference type="ARBA" id="ARBA00004370"/>
    </source>
</evidence>
<dbReference type="PANTHER" id="PTHR46730">
    <property type="entry name" value="POLYCYSTIN-1"/>
    <property type="match status" value="1"/>
</dbReference>
<evidence type="ECO:0000259" key="8">
    <source>
        <dbReference type="Pfam" id="PF02010"/>
    </source>
</evidence>
<proteinExistence type="predicted"/>